<dbReference type="AlphaFoldDB" id="C7GC38"/>
<dbReference type="HOGENOM" id="CLU_2603836_0_0_9"/>
<gene>
    <name evidence="2" type="ORF">RIL182_02281</name>
    <name evidence="1" type="ORF">ROSINTL182_07473</name>
</gene>
<proteinExistence type="predicted"/>
<dbReference type="Proteomes" id="UP000294398">
    <property type="component" value="Chromosome"/>
</dbReference>
<evidence type="ECO:0000313" key="2">
    <source>
        <dbReference type="EMBL" id="VCV22402.1"/>
    </source>
</evidence>
<reference evidence="2 4" key="2">
    <citation type="submission" date="2018-09" db="EMBL/GenBank/DDBJ databases">
        <authorList>
            <person name="Petit M.-A."/>
            <person name="Lossouarn J."/>
        </authorList>
    </citation>
    <scope>NUCLEOTIDE SEQUENCE [LARGE SCALE GENOMIC DNA]</scope>
    <source>
        <strain evidence="2 4">L1-82</strain>
    </source>
</reference>
<organism evidence="1 3">
    <name type="scientific">Roseburia intestinalis L1-82</name>
    <dbReference type="NCBI Taxonomy" id="536231"/>
    <lineage>
        <taxon>Bacteria</taxon>
        <taxon>Bacillati</taxon>
        <taxon>Bacillota</taxon>
        <taxon>Clostridia</taxon>
        <taxon>Lachnospirales</taxon>
        <taxon>Lachnospiraceae</taxon>
        <taxon>Roseburia</taxon>
    </lineage>
</organism>
<dbReference type="GeneID" id="61433543"/>
<dbReference type="RefSeq" id="WP_006857558.1">
    <property type="nucleotide sequence ID" value="NZ_GG692725.1"/>
</dbReference>
<evidence type="ECO:0000313" key="4">
    <source>
        <dbReference type="Proteomes" id="UP000294398"/>
    </source>
</evidence>
<dbReference type="EMBL" id="ABYJ02000109">
    <property type="protein sequence ID" value="EEV00682.1"/>
    <property type="molecule type" value="Genomic_DNA"/>
</dbReference>
<sequence length="79" mass="9071">MSKRDELEEFKLIAQAITPAINCIKNTLENHKIDSLLSLTMSADGYLSMNIHEIKDIQLARSSNNDVLRVEKYESYEVQ</sequence>
<reference evidence="1 3" key="1">
    <citation type="submission" date="2009-08" db="EMBL/GenBank/DDBJ databases">
        <authorList>
            <person name="Weinstock G."/>
            <person name="Sodergren E."/>
            <person name="Clifton S."/>
            <person name="Fulton L."/>
            <person name="Fulton B."/>
            <person name="Courtney L."/>
            <person name="Fronick C."/>
            <person name="Harrison M."/>
            <person name="Strong C."/>
            <person name="Farmer C."/>
            <person name="Delahaunty K."/>
            <person name="Markovic C."/>
            <person name="Hall O."/>
            <person name="Minx P."/>
            <person name="Tomlinson C."/>
            <person name="Mitreva M."/>
            <person name="Nelson J."/>
            <person name="Hou S."/>
            <person name="Wollam A."/>
            <person name="Pepin K.H."/>
            <person name="Johnson M."/>
            <person name="Bhonagiri V."/>
            <person name="Nash W.E."/>
            <person name="Warren W."/>
            <person name="Chinwalla A."/>
            <person name="Mardis E.R."/>
            <person name="Wilson R.K."/>
        </authorList>
    </citation>
    <scope>NUCLEOTIDE SEQUENCE [LARGE SCALE GENOMIC DNA]</scope>
    <source>
        <strain evidence="1 3">L1-82</strain>
    </source>
</reference>
<keyword evidence="4" id="KW-1185">Reference proteome</keyword>
<name>C7GC38_9FIRM</name>
<protein>
    <submittedName>
        <fullName evidence="1">Uncharacterized protein</fullName>
    </submittedName>
</protein>
<evidence type="ECO:0000313" key="3">
    <source>
        <dbReference type="Proteomes" id="UP000004828"/>
    </source>
</evidence>
<accession>C7GC38</accession>
<dbReference type="Proteomes" id="UP000004828">
    <property type="component" value="Unassembled WGS sequence"/>
</dbReference>
<dbReference type="EMBL" id="LR027880">
    <property type="protein sequence ID" value="VCV22402.1"/>
    <property type="molecule type" value="Genomic_DNA"/>
</dbReference>
<evidence type="ECO:0000313" key="1">
    <source>
        <dbReference type="EMBL" id="EEV00682.1"/>
    </source>
</evidence>